<gene>
    <name evidence="3" type="ORF">ACFSSA_07195</name>
</gene>
<evidence type="ECO:0000256" key="1">
    <source>
        <dbReference type="SAM" id="MobiDB-lite"/>
    </source>
</evidence>
<feature type="region of interest" description="Disordered" evidence="1">
    <location>
        <begin position="13"/>
        <end position="49"/>
    </location>
</feature>
<keyword evidence="2" id="KW-1133">Transmembrane helix</keyword>
<feature type="compositionally biased region" description="Basic and acidic residues" evidence="1">
    <location>
        <begin position="216"/>
        <end position="234"/>
    </location>
</feature>
<name>A0ABW5D908_9BACT</name>
<organism evidence="3 4">
    <name type="scientific">Luteolibacter algae</name>
    <dbReference type="NCBI Taxonomy" id="454151"/>
    <lineage>
        <taxon>Bacteria</taxon>
        <taxon>Pseudomonadati</taxon>
        <taxon>Verrucomicrobiota</taxon>
        <taxon>Verrucomicrobiia</taxon>
        <taxon>Verrucomicrobiales</taxon>
        <taxon>Verrucomicrobiaceae</taxon>
        <taxon>Luteolibacter</taxon>
    </lineage>
</organism>
<reference evidence="4" key="1">
    <citation type="journal article" date="2019" name="Int. J. Syst. Evol. Microbiol.">
        <title>The Global Catalogue of Microorganisms (GCM) 10K type strain sequencing project: providing services to taxonomists for standard genome sequencing and annotation.</title>
        <authorList>
            <consortium name="The Broad Institute Genomics Platform"/>
            <consortium name="The Broad Institute Genome Sequencing Center for Infectious Disease"/>
            <person name="Wu L."/>
            <person name="Ma J."/>
        </authorList>
    </citation>
    <scope>NUCLEOTIDE SEQUENCE [LARGE SCALE GENOMIC DNA]</scope>
    <source>
        <strain evidence="4">CGMCC 4.7106</strain>
    </source>
</reference>
<accession>A0ABW5D908</accession>
<evidence type="ECO:0000313" key="4">
    <source>
        <dbReference type="Proteomes" id="UP001597375"/>
    </source>
</evidence>
<dbReference type="RefSeq" id="WP_386819694.1">
    <property type="nucleotide sequence ID" value="NZ_JBHUIT010000008.1"/>
</dbReference>
<evidence type="ECO:0000313" key="3">
    <source>
        <dbReference type="EMBL" id="MFD2256454.1"/>
    </source>
</evidence>
<keyword evidence="4" id="KW-1185">Reference proteome</keyword>
<feature type="region of interest" description="Disordered" evidence="1">
    <location>
        <begin position="178"/>
        <end position="234"/>
    </location>
</feature>
<keyword evidence="2" id="KW-0812">Transmembrane</keyword>
<dbReference type="EMBL" id="JBHUIT010000008">
    <property type="protein sequence ID" value="MFD2256454.1"/>
    <property type="molecule type" value="Genomic_DNA"/>
</dbReference>
<comment type="caution">
    <text evidence="3">The sequence shown here is derived from an EMBL/GenBank/DDBJ whole genome shotgun (WGS) entry which is preliminary data.</text>
</comment>
<sequence>MTSPEDLDKLFDAALRGQKAPSRFGTPEEQLRQSPVPRQSEKGKEINVPVEKIPEDQAIPVQPVLNHPEPERGTSFSFPAQALSSVDHTISAELGELLDEKVTREKRRRRNGFLVGVALLLGLCGGSYAWFVQSPERVTALENAVSEAKSAGDIRGLVADYQKSLDKVAERGTQIDEAASAMGVDPSDTAGHADPGFDHEMREMMSGAGGPTPADRSSKLQRKFDPSLKTGELR</sequence>
<keyword evidence="2" id="KW-0472">Membrane</keyword>
<protein>
    <submittedName>
        <fullName evidence="3">Uncharacterized protein</fullName>
    </submittedName>
</protein>
<evidence type="ECO:0000256" key="2">
    <source>
        <dbReference type="SAM" id="Phobius"/>
    </source>
</evidence>
<dbReference type="Proteomes" id="UP001597375">
    <property type="component" value="Unassembled WGS sequence"/>
</dbReference>
<proteinExistence type="predicted"/>
<feature type="transmembrane region" description="Helical" evidence="2">
    <location>
        <begin position="111"/>
        <end position="131"/>
    </location>
</feature>